<keyword evidence="16" id="KW-1185">Reference proteome</keyword>
<evidence type="ECO:0000256" key="9">
    <source>
        <dbReference type="ARBA" id="ARBA00022840"/>
    </source>
</evidence>
<evidence type="ECO:0000256" key="3">
    <source>
        <dbReference type="ARBA" id="ARBA00012438"/>
    </source>
</evidence>
<evidence type="ECO:0000256" key="12">
    <source>
        <dbReference type="SAM" id="Phobius"/>
    </source>
</evidence>
<feature type="transmembrane region" description="Helical" evidence="12">
    <location>
        <begin position="289"/>
        <end position="316"/>
    </location>
</feature>
<dbReference type="InterPro" id="IPR004358">
    <property type="entry name" value="Sig_transdc_His_kin-like_C"/>
</dbReference>
<evidence type="ECO:0000256" key="11">
    <source>
        <dbReference type="ARBA" id="ARBA00023136"/>
    </source>
</evidence>
<proteinExistence type="predicted"/>
<reference evidence="15 16" key="1">
    <citation type="journal article" date="2015" name="Int. Biodeterior. Biodegradation">
        <title>Physiological and genetic screening methods for the isolation of methyl tert-butyl ether-degrading bacteria for bioremediation purposes.</title>
        <authorList>
            <person name="Guisado I.M."/>
            <person name="Purswani J."/>
            <person name="Gonzalez Lopez J."/>
            <person name="Pozo C."/>
        </authorList>
    </citation>
    <scope>NUCLEOTIDE SEQUENCE [LARGE SCALE GENOMIC DNA]</scope>
    <source>
        <strain evidence="15 16">SH7</strain>
    </source>
</reference>
<dbReference type="InterPro" id="IPR050640">
    <property type="entry name" value="Bact_2-comp_sensor_kinase"/>
</dbReference>
<dbReference type="PROSITE" id="PS50885">
    <property type="entry name" value="HAMP"/>
    <property type="match status" value="1"/>
</dbReference>
<evidence type="ECO:0000313" key="15">
    <source>
        <dbReference type="EMBL" id="KTD88701.1"/>
    </source>
</evidence>
<keyword evidence="12" id="KW-1133">Transmembrane helix</keyword>
<dbReference type="PRINTS" id="PR00344">
    <property type="entry name" value="BCTRLSENSOR"/>
</dbReference>
<comment type="caution">
    <text evidence="15">The sequence shown here is derived from an EMBL/GenBank/DDBJ whole genome shotgun (WGS) entry which is preliminary data.</text>
</comment>
<evidence type="ECO:0000256" key="10">
    <source>
        <dbReference type="ARBA" id="ARBA00023012"/>
    </source>
</evidence>
<evidence type="ECO:0000313" key="16">
    <source>
        <dbReference type="Proteomes" id="UP000054709"/>
    </source>
</evidence>
<dbReference type="EMBL" id="LCZJ02000002">
    <property type="protein sequence ID" value="KTD88701.1"/>
    <property type="molecule type" value="Genomic_DNA"/>
</dbReference>
<dbReference type="SMART" id="SM00387">
    <property type="entry name" value="HATPase_c"/>
    <property type="match status" value="1"/>
</dbReference>
<dbReference type="PANTHER" id="PTHR34220:SF7">
    <property type="entry name" value="SENSOR HISTIDINE KINASE YPDA"/>
    <property type="match status" value="1"/>
</dbReference>
<gene>
    <name evidence="15" type="ORF">UQ64_03750</name>
</gene>
<keyword evidence="10" id="KW-0902">Two-component regulatory system</keyword>
<keyword evidence="12" id="KW-0812">Transmembrane</keyword>
<dbReference type="GO" id="GO:0000155">
    <property type="term" value="F:phosphorelay sensor kinase activity"/>
    <property type="evidence" value="ECO:0007669"/>
    <property type="project" value="InterPro"/>
</dbReference>
<evidence type="ECO:0000256" key="6">
    <source>
        <dbReference type="ARBA" id="ARBA00022679"/>
    </source>
</evidence>
<keyword evidence="11 12" id="KW-0472">Membrane</keyword>
<evidence type="ECO:0000256" key="8">
    <source>
        <dbReference type="ARBA" id="ARBA00022777"/>
    </source>
</evidence>
<sequence length="589" mass="66383">MRRILSMLKLNTLRNQMLLGFLAVMLIILTFVGGITFHSVSTLLKNNAEKHIQQTAIQANGRLESVLEQINSLTTLVSTNDYIQQLLLRDIEGHPATFTERQALPSIINLVQIYTDGIKSVELYNKDGVRLYPLDGSTLRDKVPEDWIEMATRKEGSLVWFGIDPLDSTSLVAIRQISLIDRHFTTGGYLLIRSDRDKFALKDSLSGEGDGETVLLLAPDGQFITSNDDTISQKTAAKLVEESENQNVSIGKRSFIVVKQRSSVTGWTLLILTPVNVITKGISVLRTTIVVSALIGTLLFTVLSFFLSILITRPVFRLIKAMRSTRLGILKPIENVSSTMEIQELNYSYNKMVDNINELIQLVYEKELSRSHTELKALQAQINPHFLFNTLDVLYWSLLDRDEDQLAEYVVAMSDLFRYTITGSSKGGWVKLQDEMEHVKRYLLIMKMRFEDRLEWEIEAPSEFSNVELPRLLLQPLVENAVLHGVESKIESGWIKLTVAGDEEWVTITVEDDGMGMDEEMLRSLVEGLDSGKVSSSKDSGVGIANVHRRLQLFFSRENEQGAVMTIDSQKGQGTRINIKIPVRGDKMP</sequence>
<organism evidence="15 16">
    <name type="scientific">Paenibacillus etheri</name>
    <dbReference type="NCBI Taxonomy" id="1306852"/>
    <lineage>
        <taxon>Bacteria</taxon>
        <taxon>Bacillati</taxon>
        <taxon>Bacillota</taxon>
        <taxon>Bacilli</taxon>
        <taxon>Bacillales</taxon>
        <taxon>Paenibacillaceae</taxon>
        <taxon>Paenibacillus</taxon>
    </lineage>
</organism>
<dbReference type="EC" id="2.7.13.3" evidence="3"/>
<feature type="domain" description="Histidine kinase" evidence="13">
    <location>
        <begin position="473"/>
        <end position="585"/>
    </location>
</feature>
<evidence type="ECO:0000259" key="14">
    <source>
        <dbReference type="PROSITE" id="PS50885"/>
    </source>
</evidence>
<dbReference type="Proteomes" id="UP000054709">
    <property type="component" value="Unassembled WGS sequence"/>
</dbReference>
<comment type="subcellular location">
    <subcellularLocation>
        <location evidence="2">Cell membrane</location>
        <topology evidence="2">Multi-pass membrane protein</topology>
    </subcellularLocation>
</comment>
<evidence type="ECO:0000256" key="1">
    <source>
        <dbReference type="ARBA" id="ARBA00000085"/>
    </source>
</evidence>
<name>A0A0W1B594_9BACL</name>
<feature type="domain" description="HAMP" evidence="14">
    <location>
        <begin position="309"/>
        <end position="361"/>
    </location>
</feature>
<dbReference type="GO" id="GO:0005886">
    <property type="term" value="C:plasma membrane"/>
    <property type="evidence" value="ECO:0007669"/>
    <property type="project" value="UniProtKB-SubCell"/>
</dbReference>
<keyword evidence="7" id="KW-0547">Nucleotide-binding</keyword>
<dbReference type="RefSeq" id="WP_060621510.1">
    <property type="nucleotide sequence ID" value="NZ_LCZJ02000002.1"/>
</dbReference>
<keyword evidence="8 15" id="KW-0418">Kinase</keyword>
<dbReference type="Gene3D" id="6.10.340.10">
    <property type="match status" value="1"/>
</dbReference>
<dbReference type="PANTHER" id="PTHR34220">
    <property type="entry name" value="SENSOR HISTIDINE KINASE YPDA"/>
    <property type="match status" value="1"/>
</dbReference>
<accession>A0A0W1B594</accession>
<comment type="catalytic activity">
    <reaction evidence="1">
        <text>ATP + protein L-histidine = ADP + protein N-phospho-L-histidine.</text>
        <dbReference type="EC" id="2.7.13.3"/>
    </reaction>
</comment>
<evidence type="ECO:0000256" key="5">
    <source>
        <dbReference type="ARBA" id="ARBA00022553"/>
    </source>
</evidence>
<keyword evidence="4" id="KW-1003">Cell membrane</keyword>
<dbReference type="Gene3D" id="3.30.565.10">
    <property type="entry name" value="Histidine kinase-like ATPase, C-terminal domain"/>
    <property type="match status" value="1"/>
</dbReference>
<protein>
    <recommendedName>
        <fullName evidence="3">histidine kinase</fullName>
        <ecNumber evidence="3">2.7.13.3</ecNumber>
    </recommendedName>
</protein>
<keyword evidence="5" id="KW-0597">Phosphoprotein</keyword>
<dbReference type="GO" id="GO:0005524">
    <property type="term" value="F:ATP binding"/>
    <property type="evidence" value="ECO:0007669"/>
    <property type="project" value="UniProtKB-KW"/>
</dbReference>
<dbReference type="SUPFAM" id="SSF55874">
    <property type="entry name" value="ATPase domain of HSP90 chaperone/DNA topoisomerase II/histidine kinase"/>
    <property type="match status" value="1"/>
</dbReference>
<keyword evidence="6" id="KW-0808">Transferase</keyword>
<evidence type="ECO:0000259" key="13">
    <source>
        <dbReference type="PROSITE" id="PS50109"/>
    </source>
</evidence>
<dbReference type="InterPro" id="IPR010559">
    <property type="entry name" value="Sig_transdc_His_kin_internal"/>
</dbReference>
<dbReference type="Pfam" id="PF06580">
    <property type="entry name" value="His_kinase"/>
    <property type="match status" value="1"/>
</dbReference>
<dbReference type="InterPro" id="IPR003660">
    <property type="entry name" value="HAMP_dom"/>
</dbReference>
<evidence type="ECO:0000256" key="4">
    <source>
        <dbReference type="ARBA" id="ARBA00022475"/>
    </source>
</evidence>
<dbReference type="Pfam" id="PF02518">
    <property type="entry name" value="HATPase_c"/>
    <property type="match status" value="1"/>
</dbReference>
<dbReference type="InterPro" id="IPR003594">
    <property type="entry name" value="HATPase_dom"/>
</dbReference>
<keyword evidence="9" id="KW-0067">ATP-binding</keyword>
<evidence type="ECO:0000256" key="7">
    <source>
        <dbReference type="ARBA" id="ARBA00022741"/>
    </source>
</evidence>
<dbReference type="PROSITE" id="PS50109">
    <property type="entry name" value="HIS_KIN"/>
    <property type="match status" value="1"/>
</dbReference>
<evidence type="ECO:0000256" key="2">
    <source>
        <dbReference type="ARBA" id="ARBA00004651"/>
    </source>
</evidence>
<dbReference type="AlphaFoldDB" id="A0A0W1B594"/>
<dbReference type="InterPro" id="IPR036890">
    <property type="entry name" value="HATPase_C_sf"/>
</dbReference>
<dbReference type="InterPro" id="IPR005467">
    <property type="entry name" value="His_kinase_dom"/>
</dbReference>